<evidence type="ECO:0000256" key="1">
    <source>
        <dbReference type="SAM" id="MobiDB-lite"/>
    </source>
</evidence>
<organism evidence="2 3">
    <name type="scientific">Stylophora pistillata</name>
    <name type="common">Smooth cauliflower coral</name>
    <dbReference type="NCBI Taxonomy" id="50429"/>
    <lineage>
        <taxon>Eukaryota</taxon>
        <taxon>Metazoa</taxon>
        <taxon>Cnidaria</taxon>
        <taxon>Anthozoa</taxon>
        <taxon>Hexacorallia</taxon>
        <taxon>Scleractinia</taxon>
        <taxon>Astrocoeniina</taxon>
        <taxon>Pocilloporidae</taxon>
        <taxon>Stylophora</taxon>
    </lineage>
</organism>
<dbReference type="AlphaFoldDB" id="A0A2B4S840"/>
<sequence length="655" mass="72091">MDLTSPSECGDKHVTDKDLVSMYGGVAYDHDKMPKVLAVHFLAHERMDSGVNNAENPQGSTVELMTRNWQSVLIRIRSKPEGLGELSNQTSYIDLKEHLESETKVKGAQLLDFGTEPIIQGNSQAYNSLSSTLAAREVFEDKSSYNKTLINGNGKTDTKCWLSCDKIAAGHNRAGKSLLRHLLRNKIEDNYKSSVAVAELFSVSETLSSSVDLSANCFTDSNLRKQNSNNLETLGWRNFGVLSEKNDQKCSIEFYTDKNSKLFAEKTSPGNDRLQRKVDDSIKTDNTPTSSLKTLDFPVSKDIGTVDLSEVDKNNQKSSSVSVKSFLKVNPLGCDAEKRCTDCLIPRKRPRKSIPKKLNPDREYLYSDLHRTCSEETLSANEIIPELSPQRCTTVASPVREDECTPIISSRRDSCKPLVSLGKGQQSETDISTVMEEQKSTVVSFEMEGKDAASFSAEREEQRSPVVSTEKEKKSAVAVSFHKRQNATEPSPEKEIQSISKVSPGKRDLCEPCVFSDSTGSHRVSCGGTRIVFRRTGGVWSVSSPTNLGVGIDGGSEGTFSSGKATGKSGNAPNAVQDLNDSCREKPTAKICLFTDQPIASLSSADEHYFSTALDRETRIKELLSRQEKLLAQMRQQAVTSQNIPDCCTTSYTVS</sequence>
<reference evidence="3" key="1">
    <citation type="journal article" date="2017" name="bioRxiv">
        <title>Comparative analysis of the genomes of Stylophora pistillata and Acropora digitifera provides evidence for extensive differences between species of corals.</title>
        <authorList>
            <person name="Voolstra C.R."/>
            <person name="Li Y."/>
            <person name="Liew Y.J."/>
            <person name="Baumgarten S."/>
            <person name="Zoccola D."/>
            <person name="Flot J.-F."/>
            <person name="Tambutte S."/>
            <person name="Allemand D."/>
            <person name="Aranda M."/>
        </authorList>
    </citation>
    <scope>NUCLEOTIDE SEQUENCE [LARGE SCALE GENOMIC DNA]</scope>
</reference>
<dbReference type="EMBL" id="LSMT01000155">
    <property type="protein sequence ID" value="PFX25249.1"/>
    <property type="molecule type" value="Genomic_DNA"/>
</dbReference>
<accession>A0A2B4S840</accession>
<dbReference type="Proteomes" id="UP000225706">
    <property type="component" value="Unassembled WGS sequence"/>
</dbReference>
<evidence type="ECO:0000313" key="3">
    <source>
        <dbReference type="Proteomes" id="UP000225706"/>
    </source>
</evidence>
<proteinExistence type="predicted"/>
<dbReference type="OrthoDB" id="5990678at2759"/>
<gene>
    <name evidence="2" type="ORF">AWC38_SpisGene10104</name>
</gene>
<feature type="region of interest" description="Disordered" evidence="1">
    <location>
        <begin position="452"/>
        <end position="475"/>
    </location>
</feature>
<evidence type="ECO:0000313" key="2">
    <source>
        <dbReference type="EMBL" id="PFX25249.1"/>
    </source>
</evidence>
<protein>
    <submittedName>
        <fullName evidence="2">Uncharacterized protein</fullName>
    </submittedName>
</protein>
<comment type="caution">
    <text evidence="2">The sequence shown here is derived from an EMBL/GenBank/DDBJ whole genome shotgun (WGS) entry which is preliminary data.</text>
</comment>
<name>A0A2B4S840_STYPI</name>
<keyword evidence="3" id="KW-1185">Reference proteome</keyword>